<dbReference type="Pfam" id="PF15919">
    <property type="entry name" value="HicB_lk_antitox"/>
    <property type="match status" value="1"/>
</dbReference>
<evidence type="ECO:0000313" key="2">
    <source>
        <dbReference type="EMBL" id="KJW11676.1"/>
    </source>
</evidence>
<accession>A0A0F3RNZ5</accession>
<feature type="domain" description="HicB-like antitoxin of toxin-antitoxin system" evidence="1">
    <location>
        <begin position="8"/>
        <end position="104"/>
    </location>
</feature>
<dbReference type="SUPFAM" id="SSF143100">
    <property type="entry name" value="TTHA1013/TTHA0281-like"/>
    <property type="match status" value="1"/>
</dbReference>
<protein>
    <recommendedName>
        <fullName evidence="1">HicB-like antitoxin of toxin-antitoxin system domain-containing protein</fullName>
    </recommendedName>
</protein>
<sequence>MAIQMITYPVLLHAEAAGGYSVEIPDIAGGTWTQGETVTEALKMAQDVIGTMLADEVQIPVATSFEALTTDDTTAKAIVSFDLQAFRRRHTQATRVNVSIPAYLRDAGRQAGLNLSQVLTEALHQQLGI</sequence>
<proteinExistence type="predicted"/>
<organism evidence="2 3">
    <name type="scientific">Levilactobacillus spicheri</name>
    <dbReference type="NCBI Taxonomy" id="216463"/>
    <lineage>
        <taxon>Bacteria</taxon>
        <taxon>Bacillati</taxon>
        <taxon>Bacillota</taxon>
        <taxon>Bacilli</taxon>
        <taxon>Lactobacillales</taxon>
        <taxon>Lactobacillaceae</taxon>
        <taxon>Levilactobacillus</taxon>
    </lineage>
</organism>
<dbReference type="RefSeq" id="WP_045808456.1">
    <property type="nucleotide sequence ID" value="NZ_JZCR01000025.1"/>
</dbReference>
<comment type="caution">
    <text evidence="2">The sequence shown here is derived from an EMBL/GenBank/DDBJ whole genome shotgun (WGS) entry which is preliminary data.</text>
</comment>
<dbReference type="InterPro" id="IPR031807">
    <property type="entry name" value="HicB-like"/>
</dbReference>
<evidence type="ECO:0000259" key="1">
    <source>
        <dbReference type="Pfam" id="PF15919"/>
    </source>
</evidence>
<dbReference type="Gene3D" id="3.30.160.250">
    <property type="match status" value="1"/>
</dbReference>
<dbReference type="Proteomes" id="UP000033491">
    <property type="component" value="Unassembled WGS sequence"/>
</dbReference>
<dbReference type="InterPro" id="IPR035069">
    <property type="entry name" value="TTHA1013/TTHA0281-like"/>
</dbReference>
<name>A0A0F3RNZ5_9LACO</name>
<dbReference type="AlphaFoldDB" id="A0A0F3RNZ5"/>
<gene>
    <name evidence="2" type="ORF">VC81_12865</name>
</gene>
<evidence type="ECO:0000313" key="3">
    <source>
        <dbReference type="Proteomes" id="UP000033491"/>
    </source>
</evidence>
<dbReference type="PATRIC" id="fig|216463.3.peg.1832"/>
<reference evidence="2 3" key="1">
    <citation type="submission" date="2015-03" db="EMBL/GenBank/DDBJ databases">
        <authorList>
            <person name="Zheng J."/>
            <person name="Ganezle M."/>
        </authorList>
    </citation>
    <scope>NUCLEOTIDE SEQUENCE [LARGE SCALE GENOMIC DNA]</scope>
    <source>
        <strain evidence="2 3">LP38</strain>
    </source>
</reference>
<dbReference type="STRING" id="216463.VC81_12865"/>
<dbReference type="EMBL" id="JZCR01000025">
    <property type="protein sequence ID" value="KJW11676.1"/>
    <property type="molecule type" value="Genomic_DNA"/>
</dbReference>